<dbReference type="InterPro" id="IPR051608">
    <property type="entry name" value="RQC_Subunit_NEMF"/>
</dbReference>
<reference evidence="7" key="1">
    <citation type="submission" date="2010-03" db="EMBL/GenBank/DDBJ databases">
        <title>The genome sequence of Ruminococcus sp. 18P13.</title>
        <authorList>
            <consortium name="metaHIT consortium -- http://www.metahit.eu/"/>
            <person name="Pajon A."/>
            <person name="Turner K."/>
            <person name="Parkhill J."/>
            <person name="Bernalier A."/>
        </authorList>
    </citation>
    <scope>NUCLEOTIDE SEQUENCE [LARGE SCALE GENOMIC DNA]</scope>
    <source>
        <strain evidence="7">Type strain: 18P13</strain>
    </source>
</reference>
<dbReference type="InterPro" id="IPR043682">
    <property type="entry name" value="RqcH_bacterial"/>
</dbReference>
<dbReference type="HOGENOM" id="CLU_022481_2_1_9"/>
<comment type="subunit">
    <text evidence="5">Associates with stalled 50S ribosomal subunits. Binds to RqcP.</text>
</comment>
<dbReference type="PANTHER" id="PTHR15239:SF6">
    <property type="entry name" value="RIBOSOME QUALITY CONTROL COMPLEX SUBUNIT NEMF"/>
    <property type="match status" value="1"/>
</dbReference>
<dbReference type="HAMAP" id="MF_00844_B">
    <property type="entry name" value="RqcH_B"/>
    <property type="match status" value="1"/>
</dbReference>
<evidence type="ECO:0000313" key="8">
    <source>
        <dbReference type="Proteomes" id="UP000007054"/>
    </source>
</evidence>
<accession>D4LDB5</accession>
<dbReference type="AlphaFoldDB" id="D4LDB5"/>
<dbReference type="GeneID" id="83156236"/>
<protein>
    <recommendedName>
        <fullName evidence="5">Rqc2 homolog RqcH</fullName>
        <shortName evidence="5">RqcH</shortName>
    </recommendedName>
</protein>
<dbReference type="Gene3D" id="2.30.310.10">
    <property type="entry name" value="ibrinogen binding protein from staphylococcus aureus domain"/>
    <property type="match status" value="1"/>
</dbReference>
<dbReference type="GO" id="GO:1990112">
    <property type="term" value="C:RQC complex"/>
    <property type="evidence" value="ECO:0007669"/>
    <property type="project" value="TreeGrafter"/>
</dbReference>
<dbReference type="Pfam" id="PF05833">
    <property type="entry name" value="NFACT_N"/>
    <property type="match status" value="1"/>
</dbReference>
<dbReference type="BioCyc" id="RCHA213810:RUM_RS07380-MONOMER"/>
<keyword evidence="4 5" id="KW-0648">Protein biosynthesis</keyword>
<evidence type="ECO:0000256" key="5">
    <source>
        <dbReference type="HAMAP-Rule" id="MF_00844"/>
    </source>
</evidence>
<reference evidence="7" key="2">
    <citation type="submission" date="2010-03" db="EMBL/GenBank/DDBJ databases">
        <authorList>
            <person name="Pajon A."/>
        </authorList>
    </citation>
    <scope>NUCLEOTIDE SEQUENCE</scope>
    <source>
        <strain evidence="7">Type strain: 18P13</strain>
    </source>
</reference>
<keyword evidence="1 5" id="KW-0820">tRNA-binding</keyword>
<comment type="similarity">
    <text evidence="5">Belongs to the NEMF family.</text>
</comment>
<evidence type="ECO:0000259" key="6">
    <source>
        <dbReference type="Pfam" id="PF05670"/>
    </source>
</evidence>
<keyword evidence="8" id="KW-1185">Reference proteome</keyword>
<dbReference type="GO" id="GO:0043023">
    <property type="term" value="F:ribosomal large subunit binding"/>
    <property type="evidence" value="ECO:0007669"/>
    <property type="project" value="UniProtKB-UniRule"/>
</dbReference>
<keyword evidence="2 5" id="KW-0699">rRNA-binding</keyword>
<comment type="function">
    <text evidence="5">Key component of the ribosome quality control system (RQC), a ribosome-associated complex that mediates the extraction of incompletely synthesized nascent chains from stalled ribosomes and their subsequent degradation. RqcH recruits Ala-charged tRNA, and with RqcP directs the elongation of stalled nascent chains on 50S ribosomal subunits, leading to non-templated C-terminal alanine extensions (Ala tail). The Ala tail promotes nascent chain degradation. May add between 1 and at least 8 Ala residues. Binds to stalled 50S ribosomal subunits.</text>
</comment>
<evidence type="ECO:0000256" key="1">
    <source>
        <dbReference type="ARBA" id="ARBA00022555"/>
    </source>
</evidence>
<name>D4LDB5_RUMC1</name>
<evidence type="ECO:0000313" key="7">
    <source>
        <dbReference type="EMBL" id="CBL17610.1"/>
    </source>
</evidence>
<dbReference type="KEGG" id="rch:RUM_15160"/>
<dbReference type="PANTHER" id="PTHR15239">
    <property type="entry name" value="NUCLEAR EXPORT MEDIATOR FACTOR NEMF"/>
    <property type="match status" value="1"/>
</dbReference>
<dbReference type="GO" id="GO:0000049">
    <property type="term" value="F:tRNA binding"/>
    <property type="evidence" value="ECO:0007669"/>
    <property type="project" value="UniProtKB-UniRule"/>
</dbReference>
<proteinExistence type="inferred from homology"/>
<dbReference type="InterPro" id="IPR008532">
    <property type="entry name" value="NFACT_RNA-bd"/>
</dbReference>
<dbReference type="GO" id="GO:0019843">
    <property type="term" value="F:rRNA binding"/>
    <property type="evidence" value="ECO:0007669"/>
    <property type="project" value="UniProtKB-UniRule"/>
</dbReference>
<dbReference type="RefSeq" id="WP_015558516.1">
    <property type="nucleotide sequence ID" value="NC_021039.1"/>
</dbReference>
<feature type="domain" description="NFACT RNA-binding" evidence="6">
    <location>
        <begin position="465"/>
        <end position="564"/>
    </location>
</feature>
<dbReference type="Pfam" id="PF05670">
    <property type="entry name" value="NFACT-R_1"/>
    <property type="match status" value="1"/>
</dbReference>
<sequence>MALDGAFLHMIQGELDCLLEGRIDKVYQPSRESVILGFRTKQGARKLLISAAPSSARVHMTQVAVDNPAKPPMFCMLLRKHLTGGRLIAIRQDGLERILFLDFQCTNELGDSVVITLACEIMGRCSNLVVIRQDGTILDCLRRVDASVSRERMVLPGMTYAMPPREERLCLLDADRDALTRLVTPMQPGKLAKQLVAGMEGISPLLAREWAYYAFRGSEPVGEQIEPEQANRLVFAMQQTRSILLGEQPAHYATLRTREDMLKEFCFQRIAQYGTLMLESEASSACETLDEFYARRDQDARLKQRANDLFTLLMHTMERISKRLANQREELAACAAKEDMKQKGDLLSANLYQLQKGDAVARVQNFYDPACPTVEIPLDVRLTPSQNAQRYYAKYRKASTAEKVLVEQIRNGEEELRYIDSVFDALTRCTSETDIAVLREELAGEGYLRAARRGTKPARSQPPLVFRSSDGFQILVGRNNRQNDQLTLKQAAKQDLWLHTQGIPGSHVIVVSQGREIPESTIYEAALLAAHHSKGRDSAQVPVDYCPVRYVKKPNGAKPGMVIFTNYQTLYVKPDEEILERCREGVHETAG</sequence>
<dbReference type="FunFam" id="2.30.310.10:FF:000004">
    <property type="entry name" value="Fibronectin-binding protein A"/>
    <property type="match status" value="1"/>
</dbReference>
<dbReference type="GO" id="GO:0072344">
    <property type="term" value="P:rescue of stalled ribosome"/>
    <property type="evidence" value="ECO:0007669"/>
    <property type="project" value="UniProtKB-UniRule"/>
</dbReference>
<evidence type="ECO:0000256" key="3">
    <source>
        <dbReference type="ARBA" id="ARBA00022884"/>
    </source>
</evidence>
<organism evidence="7 8">
    <name type="scientific">Ruminococcus champanellensis (strain DSM 18848 / JCM 17042 / KCTC 15320 / 18P13)</name>
    <dbReference type="NCBI Taxonomy" id="213810"/>
    <lineage>
        <taxon>Bacteria</taxon>
        <taxon>Bacillati</taxon>
        <taxon>Bacillota</taxon>
        <taxon>Clostridia</taxon>
        <taxon>Eubacteriales</taxon>
        <taxon>Oscillospiraceae</taxon>
        <taxon>Ruminococcus</taxon>
    </lineage>
</organism>
<dbReference type="STRING" id="213810.RUM_15160"/>
<dbReference type="PATRIC" id="fig|213810.4.peg.1413"/>
<dbReference type="Proteomes" id="UP000007054">
    <property type="component" value="Chromosome"/>
</dbReference>
<evidence type="ECO:0000256" key="2">
    <source>
        <dbReference type="ARBA" id="ARBA00022730"/>
    </source>
</evidence>
<keyword evidence="3 5" id="KW-0694">RNA-binding</keyword>
<dbReference type="EMBL" id="FP929052">
    <property type="protein sequence ID" value="CBL17610.1"/>
    <property type="molecule type" value="Genomic_DNA"/>
</dbReference>
<gene>
    <name evidence="5" type="primary">rqcH</name>
    <name evidence="7" type="ordered locus">RUM_15160</name>
</gene>
<evidence type="ECO:0000256" key="4">
    <source>
        <dbReference type="ARBA" id="ARBA00022917"/>
    </source>
</evidence>